<proteinExistence type="inferred from homology"/>
<feature type="transmembrane region" description="Helical" evidence="9">
    <location>
        <begin position="20"/>
        <end position="37"/>
    </location>
</feature>
<evidence type="ECO:0000256" key="7">
    <source>
        <dbReference type="ARBA" id="ARBA00023010"/>
    </source>
</evidence>
<comment type="caution">
    <text evidence="9">Lacks conserved residue(s) required for the propagation of feature annotation.</text>
</comment>
<organism evidence="10 11">
    <name type="scientific">Buchnera aphidicola</name>
    <name type="common">Pentalonia nigronervosa</name>
    <dbReference type="NCBI Taxonomy" id="1309793"/>
    <lineage>
        <taxon>Bacteria</taxon>
        <taxon>Pseudomonadati</taxon>
        <taxon>Pseudomonadota</taxon>
        <taxon>Gammaproteobacteria</taxon>
        <taxon>Enterobacterales</taxon>
        <taxon>Erwiniaceae</taxon>
        <taxon>Buchnera</taxon>
    </lineage>
</organism>
<dbReference type="Gene3D" id="1.20.5.1030">
    <property type="entry name" value="Preprotein translocase secy subunit"/>
    <property type="match status" value="1"/>
</dbReference>
<evidence type="ECO:0000313" key="10">
    <source>
        <dbReference type="EMBL" id="QNS01794.1"/>
    </source>
</evidence>
<dbReference type="PRINTS" id="PR01650">
    <property type="entry name" value="SECETRNLCASE"/>
</dbReference>
<dbReference type="EMBL" id="CP061275">
    <property type="protein sequence ID" value="QNS01794.1"/>
    <property type="molecule type" value="Genomic_DNA"/>
</dbReference>
<dbReference type="InterPro" id="IPR038379">
    <property type="entry name" value="SecE_sf"/>
</dbReference>
<feature type="transmembrane region" description="Helical" evidence="9">
    <location>
        <begin position="43"/>
        <end position="69"/>
    </location>
</feature>
<evidence type="ECO:0000256" key="8">
    <source>
        <dbReference type="ARBA" id="ARBA00023136"/>
    </source>
</evidence>
<dbReference type="Proteomes" id="UP000516346">
    <property type="component" value="Chromosome"/>
</dbReference>
<evidence type="ECO:0000256" key="4">
    <source>
        <dbReference type="ARBA" id="ARBA00022692"/>
    </source>
</evidence>
<keyword evidence="6 9" id="KW-1133">Transmembrane helix</keyword>
<evidence type="ECO:0000256" key="2">
    <source>
        <dbReference type="ARBA" id="ARBA00022448"/>
    </source>
</evidence>
<keyword evidence="8 9" id="KW-0472">Membrane</keyword>
<dbReference type="GO" id="GO:0008320">
    <property type="term" value="F:protein transmembrane transporter activity"/>
    <property type="evidence" value="ECO:0007669"/>
    <property type="project" value="UniProtKB-UniRule"/>
</dbReference>
<feature type="transmembrane region" description="Helical" evidence="9">
    <location>
        <begin position="90"/>
        <end position="111"/>
    </location>
</feature>
<dbReference type="GO" id="GO:0006605">
    <property type="term" value="P:protein targeting"/>
    <property type="evidence" value="ECO:0007669"/>
    <property type="project" value="UniProtKB-UniRule"/>
</dbReference>
<dbReference type="GO" id="GO:0043952">
    <property type="term" value="P:protein transport by the Sec complex"/>
    <property type="evidence" value="ECO:0007669"/>
    <property type="project" value="UniProtKB-UniRule"/>
</dbReference>
<dbReference type="PANTHER" id="PTHR33910:SF1">
    <property type="entry name" value="PROTEIN TRANSLOCASE SUBUNIT SECE"/>
    <property type="match status" value="1"/>
</dbReference>
<dbReference type="InterPro" id="IPR005807">
    <property type="entry name" value="SecE_bac"/>
</dbReference>
<dbReference type="GO" id="GO:0005886">
    <property type="term" value="C:plasma membrane"/>
    <property type="evidence" value="ECO:0007669"/>
    <property type="project" value="UniProtKB-UniRule"/>
</dbReference>
<comment type="function">
    <text evidence="9">Essential subunit of the Sec protein translocation channel SecYEG. Clamps together the 2 halves of SecY. May contact the channel plug during translocation.</text>
</comment>
<keyword evidence="4 9" id="KW-0812">Transmembrane</keyword>
<evidence type="ECO:0000256" key="3">
    <source>
        <dbReference type="ARBA" id="ARBA00022475"/>
    </source>
</evidence>
<keyword evidence="7 9" id="KW-0811">Translocation</keyword>
<keyword evidence="5 9" id="KW-0653">Protein transport</keyword>
<protein>
    <recommendedName>
        <fullName evidence="9">Protein translocase subunit SecE</fullName>
    </recommendedName>
</protein>
<evidence type="ECO:0000256" key="5">
    <source>
        <dbReference type="ARBA" id="ARBA00022927"/>
    </source>
</evidence>
<sequence>MKKNVKNKNIYNAIEKIKWLFASLCFILIYSINYYLYEIQFFIRILIIFFLIILSTSIILSTKIGKYMLLYISTTKNEIRKITWPQYKETLYTACIIIIVTILISLLLWGLDNIIFHLIAFIVSLRF</sequence>
<name>A0A7H1AZ89_9GAMM</name>
<keyword evidence="3 9" id="KW-1003">Cell membrane</keyword>
<evidence type="ECO:0000256" key="1">
    <source>
        <dbReference type="ARBA" id="ARBA00004370"/>
    </source>
</evidence>
<gene>
    <name evidence="9 10" type="primary">secE</name>
    <name evidence="10" type="ORF">ICW73_02330</name>
</gene>
<comment type="similarity">
    <text evidence="9">Belongs to the SecE/SEC61-gamma family.</text>
</comment>
<reference evidence="10 11" key="1">
    <citation type="submission" date="2020-09" db="EMBL/GenBank/DDBJ databases">
        <title>Genome sequence of the banana aphid, Pentalonia nigronervosa Coquerel (Hemiptera: Aphididae) and its symbionts.</title>
        <authorList>
            <person name="Mathers T.C."/>
            <person name="Mugford S.T."/>
            <person name="Hogenhout S.A."/>
            <person name="Tripathi L."/>
        </authorList>
    </citation>
    <scope>NUCLEOTIDE SEQUENCE [LARGE SCALE GENOMIC DNA]</scope>
    <source>
        <strain evidence="10">Ba4</strain>
    </source>
</reference>
<comment type="subcellular location">
    <subcellularLocation>
        <location evidence="1">Membrane</location>
    </subcellularLocation>
</comment>
<accession>A0A7H1AZ89</accession>
<dbReference type="AlphaFoldDB" id="A0A7H1AZ89"/>
<evidence type="ECO:0000313" key="11">
    <source>
        <dbReference type="Proteomes" id="UP000516346"/>
    </source>
</evidence>
<dbReference type="Pfam" id="PF00584">
    <property type="entry name" value="SecE"/>
    <property type="match status" value="1"/>
</dbReference>
<dbReference type="NCBIfam" id="TIGR00964">
    <property type="entry name" value="secE_bact"/>
    <property type="match status" value="1"/>
</dbReference>
<evidence type="ECO:0000256" key="9">
    <source>
        <dbReference type="HAMAP-Rule" id="MF_00422"/>
    </source>
</evidence>
<dbReference type="PANTHER" id="PTHR33910">
    <property type="entry name" value="PROTEIN TRANSLOCASE SUBUNIT SECE"/>
    <property type="match status" value="1"/>
</dbReference>
<dbReference type="GO" id="GO:0009306">
    <property type="term" value="P:protein secretion"/>
    <property type="evidence" value="ECO:0007669"/>
    <property type="project" value="UniProtKB-UniRule"/>
</dbReference>
<dbReference type="InterPro" id="IPR001901">
    <property type="entry name" value="Translocase_SecE/Sec61-g"/>
</dbReference>
<evidence type="ECO:0000256" key="6">
    <source>
        <dbReference type="ARBA" id="ARBA00022989"/>
    </source>
</evidence>
<dbReference type="GO" id="GO:0065002">
    <property type="term" value="P:intracellular protein transmembrane transport"/>
    <property type="evidence" value="ECO:0007669"/>
    <property type="project" value="UniProtKB-UniRule"/>
</dbReference>
<dbReference type="HAMAP" id="MF_00422">
    <property type="entry name" value="SecE"/>
    <property type="match status" value="1"/>
</dbReference>
<comment type="subunit">
    <text evidence="9">Component of the Sec protein translocase complex. Heterotrimer consisting of SecY, SecE and SecG subunits. The heterotrimers can form oligomers, although 1 heterotrimer is thought to be able to translocate proteins. Interacts with the ribosome. Interacts with SecDF, and other proteins may be involved. Interacts with SecA.</text>
</comment>
<keyword evidence="2 9" id="KW-0813">Transport</keyword>